<feature type="region of interest" description="Disordered" evidence="1">
    <location>
        <begin position="82"/>
        <end position="101"/>
    </location>
</feature>
<feature type="compositionally biased region" description="Basic and acidic residues" evidence="1">
    <location>
        <begin position="88"/>
        <end position="101"/>
    </location>
</feature>
<dbReference type="OrthoDB" id="9868415at2"/>
<evidence type="ECO:0000313" key="3">
    <source>
        <dbReference type="Proteomes" id="UP000434639"/>
    </source>
</evidence>
<comment type="caution">
    <text evidence="2">The sequence shown here is derived from an EMBL/GenBank/DDBJ whole genome shotgun (WGS) entry which is preliminary data.</text>
</comment>
<evidence type="ECO:0000313" key="2">
    <source>
        <dbReference type="EMBL" id="MTH55754.1"/>
    </source>
</evidence>
<dbReference type="RefSeq" id="WP_155114251.1">
    <property type="nucleotide sequence ID" value="NZ_WMIB01000040.1"/>
</dbReference>
<dbReference type="EMBL" id="WMIB01000040">
    <property type="protein sequence ID" value="MTH55754.1"/>
    <property type="molecule type" value="Genomic_DNA"/>
</dbReference>
<accession>A0A7X2V782</accession>
<name>A0A7X2V782_9BACI</name>
<evidence type="ECO:0000256" key="1">
    <source>
        <dbReference type="SAM" id="MobiDB-lite"/>
    </source>
</evidence>
<protein>
    <submittedName>
        <fullName evidence="2">Uncharacterized protein</fullName>
    </submittedName>
</protein>
<dbReference type="Proteomes" id="UP000434639">
    <property type="component" value="Unassembled WGS sequence"/>
</dbReference>
<keyword evidence="3" id="KW-1185">Reference proteome</keyword>
<proteinExistence type="predicted"/>
<sequence length="101" mass="11483">MNESQISLRLSSLLELSSLLKEREQELQEVQQTFGRSFLKASSHYPDLEGTEISHHAELIKLHLDKLTDTMAHLASISKLAPEQMAETDDHRAEELERITG</sequence>
<dbReference type="AlphaFoldDB" id="A0A7X2V782"/>
<organism evidence="2 3">
    <name type="scientific">Metabacillus mangrovi</name>
    <dbReference type="NCBI Taxonomy" id="1491830"/>
    <lineage>
        <taxon>Bacteria</taxon>
        <taxon>Bacillati</taxon>
        <taxon>Bacillota</taxon>
        <taxon>Bacilli</taxon>
        <taxon>Bacillales</taxon>
        <taxon>Bacillaceae</taxon>
        <taxon>Metabacillus</taxon>
    </lineage>
</organism>
<gene>
    <name evidence="2" type="ORF">GKZ89_20390</name>
</gene>
<reference evidence="2 3" key="1">
    <citation type="journal article" date="2017" name="Int. J. Syst. Evol. Microbiol.">
        <title>Bacillus mangrovi sp. nov., isolated from a sediment sample from a mangrove forest.</title>
        <authorList>
            <person name="Gupta V."/>
            <person name="Singh P.K."/>
            <person name="Korpole S."/>
            <person name="Tanuku N.R.S."/>
            <person name="Pinnaka A.K."/>
        </authorList>
    </citation>
    <scope>NUCLEOTIDE SEQUENCE [LARGE SCALE GENOMIC DNA]</scope>
    <source>
        <strain evidence="2 3">KCTC 33872</strain>
    </source>
</reference>